<dbReference type="AlphaFoldDB" id="A0A835E666"/>
<dbReference type="EMBL" id="JACEFO010002248">
    <property type="protein sequence ID" value="KAF8671025.1"/>
    <property type="molecule type" value="Genomic_DNA"/>
</dbReference>
<evidence type="ECO:0000313" key="5">
    <source>
        <dbReference type="Proteomes" id="UP000636709"/>
    </source>
</evidence>
<dbReference type="Gene3D" id="3.30.420.10">
    <property type="entry name" value="Ribonuclease H-like superfamily/Ribonuclease H"/>
    <property type="match status" value="1"/>
</dbReference>
<organism evidence="4 5">
    <name type="scientific">Digitaria exilis</name>
    <dbReference type="NCBI Taxonomy" id="1010633"/>
    <lineage>
        <taxon>Eukaryota</taxon>
        <taxon>Viridiplantae</taxon>
        <taxon>Streptophyta</taxon>
        <taxon>Embryophyta</taxon>
        <taxon>Tracheophyta</taxon>
        <taxon>Spermatophyta</taxon>
        <taxon>Magnoliopsida</taxon>
        <taxon>Liliopsida</taxon>
        <taxon>Poales</taxon>
        <taxon>Poaceae</taxon>
        <taxon>PACMAD clade</taxon>
        <taxon>Panicoideae</taxon>
        <taxon>Panicodae</taxon>
        <taxon>Paniceae</taxon>
        <taxon>Anthephorinae</taxon>
        <taxon>Digitaria</taxon>
    </lineage>
</organism>
<dbReference type="GO" id="GO:0005634">
    <property type="term" value="C:nucleus"/>
    <property type="evidence" value="ECO:0007669"/>
    <property type="project" value="TreeGrafter"/>
</dbReference>
<dbReference type="PANTHER" id="PTHR13620:SF54">
    <property type="entry name" value="OS01G0566000 PROTEIN"/>
    <property type="match status" value="1"/>
</dbReference>
<dbReference type="Proteomes" id="UP000636709">
    <property type="component" value="Unassembled WGS sequence"/>
</dbReference>
<keyword evidence="5" id="KW-1185">Reference proteome</keyword>
<dbReference type="GO" id="GO:0005737">
    <property type="term" value="C:cytoplasm"/>
    <property type="evidence" value="ECO:0007669"/>
    <property type="project" value="TreeGrafter"/>
</dbReference>
<proteinExistence type="predicted"/>
<dbReference type="GO" id="GO:0008408">
    <property type="term" value="F:3'-5' exonuclease activity"/>
    <property type="evidence" value="ECO:0007669"/>
    <property type="project" value="TreeGrafter"/>
</dbReference>
<dbReference type="InterPro" id="IPR051132">
    <property type="entry name" value="3-5_Exonuclease_domain"/>
</dbReference>
<evidence type="ECO:0008006" key="6">
    <source>
        <dbReference type="Google" id="ProtNLM"/>
    </source>
</evidence>
<evidence type="ECO:0000313" key="4">
    <source>
        <dbReference type="EMBL" id="KAF8671025.1"/>
    </source>
</evidence>
<comment type="caution">
    <text evidence="4">The sequence shown here is derived from an EMBL/GenBank/DDBJ whole genome shotgun (WGS) entry which is preliminary data.</text>
</comment>
<feature type="region of interest" description="Disordered" evidence="3">
    <location>
        <begin position="1"/>
        <end position="36"/>
    </location>
</feature>
<evidence type="ECO:0000256" key="1">
    <source>
        <dbReference type="ARBA" id="ARBA00022722"/>
    </source>
</evidence>
<gene>
    <name evidence="4" type="ORF">HU200_050304</name>
</gene>
<sequence>MDLAGFHATEPDDNQLLPHATKTPNPHSPPPPSAAAAAMKGPVEITLTRETPSDRRSWWRRNDDDYVDDGDVGVLRIGRDLAAVDTTFSTSDEVTRRWLAEASAAARGRRLRAPLVAGLVALRGHDPADQDRYWGCGSAANFSPNNHANPIRCVALCLGGSRALVYIPEVLRYRAASKPADADRLSFYDNKMAQLRAFLDDNRITVACFGAREVTRKLAKEWGLHVAFPEELTDLFALAYGDVAGVEREERRLPKKPAKYWMGKAALKREKAKAKRDEYDSDEEERLNNLGRTWRPPKVVRGLSLERMARVALGPEMRLARCPPKVAHADWGNDYDGLAKEKWAYATRDAYLCFEIAARCLQKLGDPIGAGSSSAKPAVAPVGIARPTAVLSH</sequence>
<keyword evidence="2" id="KW-0378">Hydrolase</keyword>
<dbReference type="OrthoDB" id="1651883at2759"/>
<evidence type="ECO:0000256" key="3">
    <source>
        <dbReference type="SAM" id="MobiDB-lite"/>
    </source>
</evidence>
<dbReference type="InterPro" id="IPR036397">
    <property type="entry name" value="RNaseH_sf"/>
</dbReference>
<keyword evidence="1" id="KW-0540">Nuclease</keyword>
<dbReference type="SUPFAM" id="SSF53098">
    <property type="entry name" value="Ribonuclease H-like"/>
    <property type="match status" value="1"/>
</dbReference>
<name>A0A835E666_9POAL</name>
<protein>
    <recommendedName>
        <fullName evidence="6">3'-5' exonuclease domain-containing protein</fullName>
    </recommendedName>
</protein>
<evidence type="ECO:0000256" key="2">
    <source>
        <dbReference type="ARBA" id="ARBA00022801"/>
    </source>
</evidence>
<dbReference type="GO" id="GO:0003676">
    <property type="term" value="F:nucleic acid binding"/>
    <property type="evidence" value="ECO:0007669"/>
    <property type="project" value="InterPro"/>
</dbReference>
<accession>A0A835E666</accession>
<dbReference type="PANTHER" id="PTHR13620">
    <property type="entry name" value="3-5 EXONUCLEASE"/>
    <property type="match status" value="1"/>
</dbReference>
<dbReference type="InterPro" id="IPR012337">
    <property type="entry name" value="RNaseH-like_sf"/>
</dbReference>
<reference evidence="4" key="1">
    <citation type="submission" date="2020-07" db="EMBL/GenBank/DDBJ databases">
        <title>Genome sequence and genetic diversity analysis of an under-domesticated orphan crop, white fonio (Digitaria exilis).</title>
        <authorList>
            <person name="Bennetzen J.L."/>
            <person name="Chen S."/>
            <person name="Ma X."/>
            <person name="Wang X."/>
            <person name="Yssel A.E.J."/>
            <person name="Chaluvadi S.R."/>
            <person name="Johnson M."/>
            <person name="Gangashetty P."/>
            <person name="Hamidou F."/>
            <person name="Sanogo M.D."/>
            <person name="Zwaenepoel A."/>
            <person name="Wallace J."/>
            <person name="Van De Peer Y."/>
            <person name="Van Deynze A."/>
        </authorList>
    </citation>
    <scope>NUCLEOTIDE SEQUENCE</scope>
    <source>
        <tissue evidence="4">Leaves</tissue>
    </source>
</reference>